<keyword evidence="3" id="KW-0964">Secreted</keyword>
<proteinExistence type="inferred from homology"/>
<dbReference type="InterPro" id="IPR001087">
    <property type="entry name" value="GDSL"/>
</dbReference>
<evidence type="ECO:0000256" key="5">
    <source>
        <dbReference type="ARBA" id="ARBA00022801"/>
    </source>
</evidence>
<dbReference type="InterPro" id="IPR036514">
    <property type="entry name" value="SGNH_hydro_sf"/>
</dbReference>
<dbReference type="PROSITE" id="PS51257">
    <property type="entry name" value="PROKAR_LIPOPROTEIN"/>
    <property type="match status" value="1"/>
</dbReference>
<dbReference type="Gene3D" id="3.40.50.1110">
    <property type="entry name" value="SGNH hydrolase"/>
    <property type="match status" value="1"/>
</dbReference>
<evidence type="ECO:0000256" key="4">
    <source>
        <dbReference type="ARBA" id="ARBA00022729"/>
    </source>
</evidence>
<name>A0AAD8MDR2_9APIA</name>
<evidence type="ECO:0000256" key="1">
    <source>
        <dbReference type="ARBA" id="ARBA00004613"/>
    </source>
</evidence>
<evidence type="ECO:0000256" key="8">
    <source>
        <dbReference type="SAM" id="SignalP"/>
    </source>
</evidence>
<keyword evidence="6" id="KW-0442">Lipid degradation</keyword>
<dbReference type="Pfam" id="PF00657">
    <property type="entry name" value="Lipase_GDSL"/>
    <property type="match status" value="1"/>
</dbReference>
<keyword evidence="7" id="KW-0443">Lipid metabolism</keyword>
<evidence type="ECO:0000313" key="10">
    <source>
        <dbReference type="Proteomes" id="UP001237642"/>
    </source>
</evidence>
<protein>
    <submittedName>
        <fullName evidence="9">GDSL-like Lipase/Acylhydrolase superfamily protein</fullName>
    </submittedName>
</protein>
<keyword evidence="5" id="KW-0378">Hydrolase</keyword>
<evidence type="ECO:0000256" key="6">
    <source>
        <dbReference type="ARBA" id="ARBA00022963"/>
    </source>
</evidence>
<evidence type="ECO:0000313" key="9">
    <source>
        <dbReference type="EMBL" id="KAK1371865.1"/>
    </source>
</evidence>
<dbReference type="GO" id="GO:0005576">
    <property type="term" value="C:extracellular region"/>
    <property type="evidence" value="ECO:0007669"/>
    <property type="project" value="UniProtKB-SubCell"/>
</dbReference>
<dbReference type="EMBL" id="JAUIZM010000008">
    <property type="protein sequence ID" value="KAK1371865.1"/>
    <property type="molecule type" value="Genomic_DNA"/>
</dbReference>
<feature type="chain" id="PRO_5042159470" evidence="8">
    <location>
        <begin position="26"/>
        <end position="448"/>
    </location>
</feature>
<evidence type="ECO:0000256" key="2">
    <source>
        <dbReference type="ARBA" id="ARBA00008668"/>
    </source>
</evidence>
<keyword evidence="10" id="KW-1185">Reference proteome</keyword>
<dbReference type="GO" id="GO:0016788">
    <property type="term" value="F:hydrolase activity, acting on ester bonds"/>
    <property type="evidence" value="ECO:0007669"/>
    <property type="project" value="InterPro"/>
</dbReference>
<sequence>MAAMNRLPSMLWTSLSFTFLLYSCSDPTKIFSDAAREKGTIKGMFVFGSSFFDSGTSGFLETSLKADFLPYGIDFPDGPTGRFTNGKTYIDVLGELLNISTFIPPFNDPSTKGNHAAVGVSFACGASGILDETNSSAGGVLSLNEQIKKFEEVTLPEFEKQGKNSSRESLSKYLFVVGSGEKDYIFNYFMNRSKSKPSVKAFTDNLIANLSSQLKKLHSLGAQKFVVMGLYPMGCSPRNLVVEEPGQERVCDKSLNNAALTFNYNLKTLVRRIKPEMSGSNLVMVNAYKIIEEILIDPASQGFTQIRYSCCEVVSKEDHGNGISCEKEEDTCDDRKEHVYYDGQHPTEAVNVALGAASYRFVDVAQVYPFKVVRFGGTKVCSHRFVSSGLQPPKPCCTATGEEGLQSLNSTAQDSLTQRNLVAKFHQRQKGEMGFYARKMDEMRRQEQ</sequence>
<organism evidence="9 10">
    <name type="scientific">Heracleum sosnowskyi</name>
    <dbReference type="NCBI Taxonomy" id="360622"/>
    <lineage>
        <taxon>Eukaryota</taxon>
        <taxon>Viridiplantae</taxon>
        <taxon>Streptophyta</taxon>
        <taxon>Embryophyta</taxon>
        <taxon>Tracheophyta</taxon>
        <taxon>Spermatophyta</taxon>
        <taxon>Magnoliopsida</taxon>
        <taxon>eudicotyledons</taxon>
        <taxon>Gunneridae</taxon>
        <taxon>Pentapetalae</taxon>
        <taxon>asterids</taxon>
        <taxon>campanulids</taxon>
        <taxon>Apiales</taxon>
        <taxon>Apiaceae</taxon>
        <taxon>Apioideae</taxon>
        <taxon>apioid superclade</taxon>
        <taxon>Tordylieae</taxon>
        <taxon>Tordyliinae</taxon>
        <taxon>Heracleum</taxon>
    </lineage>
</organism>
<dbReference type="Proteomes" id="UP001237642">
    <property type="component" value="Unassembled WGS sequence"/>
</dbReference>
<dbReference type="AlphaFoldDB" id="A0AAD8MDR2"/>
<keyword evidence="4 8" id="KW-0732">Signal</keyword>
<reference evidence="9" key="2">
    <citation type="submission" date="2023-05" db="EMBL/GenBank/DDBJ databases">
        <authorList>
            <person name="Schelkunov M.I."/>
        </authorList>
    </citation>
    <scope>NUCLEOTIDE SEQUENCE</scope>
    <source>
        <strain evidence="9">Hsosn_3</strain>
        <tissue evidence="9">Leaf</tissue>
    </source>
</reference>
<reference evidence="9" key="1">
    <citation type="submission" date="2023-02" db="EMBL/GenBank/DDBJ databases">
        <title>Genome of toxic invasive species Heracleum sosnowskyi carries increased number of genes despite the absence of recent whole-genome duplications.</title>
        <authorList>
            <person name="Schelkunov M."/>
            <person name="Shtratnikova V."/>
            <person name="Makarenko M."/>
            <person name="Klepikova A."/>
            <person name="Omelchenko D."/>
            <person name="Novikova G."/>
            <person name="Obukhova E."/>
            <person name="Bogdanov V."/>
            <person name="Penin A."/>
            <person name="Logacheva M."/>
        </authorList>
    </citation>
    <scope>NUCLEOTIDE SEQUENCE</scope>
    <source>
        <strain evidence="9">Hsosn_3</strain>
        <tissue evidence="9">Leaf</tissue>
    </source>
</reference>
<evidence type="ECO:0000256" key="7">
    <source>
        <dbReference type="ARBA" id="ARBA00023098"/>
    </source>
</evidence>
<evidence type="ECO:0000256" key="3">
    <source>
        <dbReference type="ARBA" id="ARBA00022525"/>
    </source>
</evidence>
<comment type="caution">
    <text evidence="9">The sequence shown here is derived from an EMBL/GenBank/DDBJ whole genome shotgun (WGS) entry which is preliminary data.</text>
</comment>
<feature type="signal peptide" evidence="8">
    <location>
        <begin position="1"/>
        <end position="25"/>
    </location>
</feature>
<dbReference type="PANTHER" id="PTHR45650">
    <property type="entry name" value="GDSL-LIKE LIPASE/ACYLHYDROLASE-RELATED"/>
    <property type="match status" value="1"/>
</dbReference>
<dbReference type="GO" id="GO:0016042">
    <property type="term" value="P:lipid catabolic process"/>
    <property type="evidence" value="ECO:0007669"/>
    <property type="project" value="UniProtKB-KW"/>
</dbReference>
<comment type="similarity">
    <text evidence="2">Belongs to the 'GDSL' lipolytic enzyme family.</text>
</comment>
<comment type="subcellular location">
    <subcellularLocation>
        <location evidence="1">Secreted</location>
    </subcellularLocation>
</comment>
<accession>A0AAD8MDR2</accession>
<dbReference type="CDD" id="cd01837">
    <property type="entry name" value="SGNH_plant_lipase_like"/>
    <property type="match status" value="1"/>
</dbReference>
<gene>
    <name evidence="9" type="ORF">POM88_037957</name>
</gene>
<dbReference type="PANTHER" id="PTHR45650:SF2">
    <property type="entry name" value="OS06G0560700 PROTEIN"/>
    <property type="match status" value="1"/>
</dbReference>
<dbReference type="InterPro" id="IPR035669">
    <property type="entry name" value="SGNH_plant_lipase-like"/>
</dbReference>
<dbReference type="InterPro" id="IPR051238">
    <property type="entry name" value="GDSL_esterase/lipase"/>
</dbReference>